<feature type="chain" id="PRO_5039600545" evidence="4">
    <location>
        <begin position="20"/>
        <end position="517"/>
    </location>
</feature>
<dbReference type="GO" id="GO:0043190">
    <property type="term" value="C:ATP-binding cassette (ABC) transporter complex"/>
    <property type="evidence" value="ECO:0007669"/>
    <property type="project" value="InterPro"/>
</dbReference>
<evidence type="ECO:0000313" key="6">
    <source>
        <dbReference type="EMBL" id="BCK82763.1"/>
    </source>
</evidence>
<name>A0A810QDW7_9FIRM</name>
<dbReference type="InterPro" id="IPR039424">
    <property type="entry name" value="SBP_5"/>
</dbReference>
<keyword evidence="3 4" id="KW-0732">Signal</keyword>
<dbReference type="GO" id="GO:0015833">
    <property type="term" value="P:peptide transport"/>
    <property type="evidence" value="ECO:0007669"/>
    <property type="project" value="TreeGrafter"/>
</dbReference>
<dbReference type="AlphaFoldDB" id="A0A810QDW7"/>
<feature type="domain" description="Solute-binding protein family 5" evidence="5">
    <location>
        <begin position="83"/>
        <end position="434"/>
    </location>
</feature>
<evidence type="ECO:0000313" key="7">
    <source>
        <dbReference type="Proteomes" id="UP000679848"/>
    </source>
</evidence>
<dbReference type="PIRSF" id="PIRSF002741">
    <property type="entry name" value="MppA"/>
    <property type="match status" value="1"/>
</dbReference>
<dbReference type="CDD" id="cd00995">
    <property type="entry name" value="PBP2_NikA_DppA_OppA_like"/>
    <property type="match status" value="1"/>
</dbReference>
<keyword evidence="2" id="KW-0813">Transport</keyword>
<dbReference type="PROSITE" id="PS51257">
    <property type="entry name" value="PROKAR_LIPOPROTEIN"/>
    <property type="match status" value="1"/>
</dbReference>
<dbReference type="Gene3D" id="3.10.105.10">
    <property type="entry name" value="Dipeptide-binding Protein, Domain 3"/>
    <property type="match status" value="1"/>
</dbReference>
<reference evidence="6" key="1">
    <citation type="submission" date="2020-09" db="EMBL/GenBank/DDBJ databases">
        <title>New species isolated from human feces.</title>
        <authorList>
            <person name="Kitahara M."/>
            <person name="Shigeno Y."/>
            <person name="Shime M."/>
            <person name="Matsumoto Y."/>
            <person name="Nakamura S."/>
            <person name="Motooka D."/>
            <person name="Fukuoka S."/>
            <person name="Nishikawa H."/>
            <person name="Benno Y."/>
        </authorList>
    </citation>
    <scope>NUCLEOTIDE SEQUENCE</scope>
    <source>
        <strain evidence="6">MM59</strain>
    </source>
</reference>
<dbReference type="GO" id="GO:1904680">
    <property type="term" value="F:peptide transmembrane transporter activity"/>
    <property type="evidence" value="ECO:0007669"/>
    <property type="project" value="TreeGrafter"/>
</dbReference>
<organism evidence="6 7">
    <name type="scientific">Pusillibacter faecalis</name>
    <dbReference type="NCBI Taxonomy" id="2714358"/>
    <lineage>
        <taxon>Bacteria</taxon>
        <taxon>Bacillati</taxon>
        <taxon>Bacillota</taxon>
        <taxon>Clostridia</taxon>
        <taxon>Eubacteriales</taxon>
        <taxon>Oscillospiraceae</taxon>
        <taxon>Pusillibacter</taxon>
    </lineage>
</organism>
<dbReference type="Proteomes" id="UP000679848">
    <property type="component" value="Chromosome"/>
</dbReference>
<dbReference type="PANTHER" id="PTHR30290:SF9">
    <property type="entry name" value="OLIGOPEPTIDE-BINDING PROTEIN APPA"/>
    <property type="match status" value="1"/>
</dbReference>
<dbReference type="KEGG" id="pfaa:MM59RIKEN_00820"/>
<dbReference type="InterPro" id="IPR000914">
    <property type="entry name" value="SBP_5_dom"/>
</dbReference>
<evidence type="ECO:0000256" key="1">
    <source>
        <dbReference type="ARBA" id="ARBA00005695"/>
    </source>
</evidence>
<dbReference type="GO" id="GO:0042597">
    <property type="term" value="C:periplasmic space"/>
    <property type="evidence" value="ECO:0007669"/>
    <property type="project" value="UniProtKB-ARBA"/>
</dbReference>
<keyword evidence="7" id="KW-1185">Reference proteome</keyword>
<proteinExistence type="inferred from homology"/>
<comment type="similarity">
    <text evidence="1">Belongs to the bacterial solute-binding protein 5 family.</text>
</comment>
<dbReference type="Pfam" id="PF00496">
    <property type="entry name" value="SBP_bac_5"/>
    <property type="match status" value="1"/>
</dbReference>
<sequence>MKRVLSLALSVLMVLSLLAGCGGQQDSTDDAAPSETGETRDDLVIALATEPTQLDPHYLSDTNSSLVVLNTHDPLFRRLPSGEIEPALAEDYELSEDGTSITLYIRQGVKFQDGTELTAEDVAFSLNRATATAQSEAYTESFKEAVVVDDYTVRLDLLYPDVAVLPLLTQGNNCIVPKHVVEEVGETEYAGNICGTGPYKLVEWQKGAKLVLEANEDYWQGAPAIKRLEYRILAETTTAIVALETGSVDLVMNIGALDAQLVQENPDLAYAETTSTTTYYVGFNCAKAPLDNKLVRKALAMAVDKDAVILGAVDGAGVVAANVMPDGTTGAPAEADQPTIPYDPEAAVKLLEEAGYGPGELTVHLAVREGATKKAGTILQDQWKAIGVNTVVDTLERSAMLNDMYNGNLEAYIVGDVALTMDASMQTSTLDSSTIPYTNSTFYSNPEYDALNDEQAVQMNDPERRVEIITQMMEIEVEDAPRVHLYHPVSNIAYNKNLNVEVSPTVEGYFTYGMSWN</sequence>
<evidence type="ECO:0000256" key="4">
    <source>
        <dbReference type="SAM" id="SignalP"/>
    </source>
</evidence>
<feature type="signal peptide" evidence="4">
    <location>
        <begin position="1"/>
        <end position="19"/>
    </location>
</feature>
<dbReference type="SUPFAM" id="SSF53850">
    <property type="entry name" value="Periplasmic binding protein-like II"/>
    <property type="match status" value="1"/>
</dbReference>
<dbReference type="InterPro" id="IPR030678">
    <property type="entry name" value="Peptide/Ni-bd"/>
</dbReference>
<dbReference type="Gene3D" id="3.90.76.10">
    <property type="entry name" value="Dipeptide-binding Protein, Domain 1"/>
    <property type="match status" value="1"/>
</dbReference>
<evidence type="ECO:0000256" key="2">
    <source>
        <dbReference type="ARBA" id="ARBA00022448"/>
    </source>
</evidence>
<dbReference type="Gene3D" id="3.40.190.10">
    <property type="entry name" value="Periplasmic binding protein-like II"/>
    <property type="match status" value="1"/>
</dbReference>
<gene>
    <name evidence="6" type="ORF">MM59RIKEN_00820</name>
</gene>
<evidence type="ECO:0000256" key="3">
    <source>
        <dbReference type="ARBA" id="ARBA00022729"/>
    </source>
</evidence>
<accession>A0A810QDW7</accession>
<dbReference type="RefSeq" id="WP_207724326.1">
    <property type="nucleotide sequence ID" value="NZ_AP023420.1"/>
</dbReference>
<evidence type="ECO:0000259" key="5">
    <source>
        <dbReference type="Pfam" id="PF00496"/>
    </source>
</evidence>
<dbReference type="EMBL" id="AP023420">
    <property type="protein sequence ID" value="BCK82763.1"/>
    <property type="molecule type" value="Genomic_DNA"/>
</dbReference>
<dbReference type="PANTHER" id="PTHR30290">
    <property type="entry name" value="PERIPLASMIC BINDING COMPONENT OF ABC TRANSPORTER"/>
    <property type="match status" value="1"/>
</dbReference>
<protein>
    <submittedName>
        <fullName evidence="6">Diguanylate phosphodiesterase</fullName>
    </submittedName>
</protein>